<dbReference type="EMBL" id="KV921611">
    <property type="protein sequence ID" value="ORE12750.1"/>
    <property type="molecule type" value="Genomic_DNA"/>
</dbReference>
<dbReference type="AlphaFoldDB" id="A0A1X0RL76"/>
<evidence type="ECO:0000313" key="1">
    <source>
        <dbReference type="EMBL" id="ORE12750.1"/>
    </source>
</evidence>
<organism evidence="1 2">
    <name type="scientific">Rhizopus microsporus</name>
    <dbReference type="NCBI Taxonomy" id="58291"/>
    <lineage>
        <taxon>Eukaryota</taxon>
        <taxon>Fungi</taxon>
        <taxon>Fungi incertae sedis</taxon>
        <taxon>Mucoromycota</taxon>
        <taxon>Mucoromycotina</taxon>
        <taxon>Mucoromycetes</taxon>
        <taxon>Mucorales</taxon>
        <taxon>Mucorineae</taxon>
        <taxon>Rhizopodaceae</taxon>
        <taxon>Rhizopus</taxon>
    </lineage>
</organism>
<reference evidence="1 2" key="1">
    <citation type="journal article" date="2016" name="Proc. Natl. Acad. Sci. U.S.A.">
        <title>Lipid metabolic changes in an early divergent fungus govern the establishment of a mutualistic symbiosis with endobacteria.</title>
        <authorList>
            <person name="Lastovetsky O.A."/>
            <person name="Gaspar M.L."/>
            <person name="Mondo S.J."/>
            <person name="LaButti K.M."/>
            <person name="Sandor L."/>
            <person name="Grigoriev I.V."/>
            <person name="Henry S.A."/>
            <person name="Pawlowska T.E."/>
        </authorList>
    </citation>
    <scope>NUCLEOTIDE SEQUENCE [LARGE SCALE GENOMIC DNA]</scope>
    <source>
        <strain evidence="1 2">ATCC 11559</strain>
    </source>
</reference>
<sequence>MLNGFDERRFQLFFMNYLSEKTFLFQTNIAATLQDILCAAYPALFFCLIPYLAVDCSCGYFISKMPGFNEIPGEILQQIFAYVQESTEYRKSWMVQYQLVCKGWNQVAKTWLYSSVDLYDDTVMERFLHCMKNSSAGQFTRTILIGTRYRKYEAAKLYINELVEACPNVERVKGAIRNYDFWCALATAASKHWPHIKELTNPFELTEHPNHFDCYNTLISLFRHSLTHIYLPPQHPSTPIMKELCQRLPEFSNLIHLTVNMEIFWSLIDYDEIIQLCPSLTSLSVSSMSSYEDTGSKIPTTLEILSTQPHRNIKTLCMRWISHLGIVEYIMHKFPNLQNLILRSRNCPSLAYQLEDYFDNIGDRFIEYLNSMQTYTIDATGSFSLLEAYIKHTPNAHIRFSSELALFVYFYLKKTSIEKTAWIRFESDPEYKEKFLHILKRHRHNVTTFTLNLEPNSSDNTAWIEDILTTCAQMKAFHYWTFEPFQPPSQAAIDANVPLNSTLDTLTLRVRAIESGALAGYLRLLPSVRHVNVTIICSSMDEVESRVDMLFDSFDTAPSNAWSPQSHYSSLTDVFGRKALLVIDDHLSDKAIYLVDIQRENRTTRIWTETVNENPLIKVFVDIDPRDVYNIYI</sequence>
<dbReference type="InterPro" id="IPR032675">
    <property type="entry name" value="LRR_dom_sf"/>
</dbReference>
<protein>
    <submittedName>
        <fullName evidence="1">Uncharacterized protein</fullName>
    </submittedName>
</protein>
<dbReference type="SUPFAM" id="SSF52047">
    <property type="entry name" value="RNI-like"/>
    <property type="match status" value="1"/>
</dbReference>
<name>A0A1X0RL76_RHIZD</name>
<accession>A0A1X0RL76</accession>
<dbReference type="Proteomes" id="UP000242381">
    <property type="component" value="Unassembled WGS sequence"/>
</dbReference>
<gene>
    <name evidence="1" type="ORF">BCV71DRAFT_280196</name>
</gene>
<dbReference type="Gene3D" id="3.80.10.10">
    <property type="entry name" value="Ribonuclease Inhibitor"/>
    <property type="match status" value="1"/>
</dbReference>
<dbReference type="VEuPathDB" id="FungiDB:BCV72DRAFT_262842"/>
<evidence type="ECO:0000313" key="2">
    <source>
        <dbReference type="Proteomes" id="UP000242381"/>
    </source>
</evidence>
<proteinExistence type="predicted"/>